<dbReference type="PROSITE" id="PS50893">
    <property type="entry name" value="ABC_TRANSPORTER_2"/>
    <property type="match status" value="1"/>
</dbReference>
<keyword evidence="4 6" id="KW-0067">ATP-binding</keyword>
<dbReference type="InterPro" id="IPR003593">
    <property type="entry name" value="AAA+_ATPase"/>
</dbReference>
<dbReference type="GO" id="GO:0016887">
    <property type="term" value="F:ATP hydrolysis activity"/>
    <property type="evidence" value="ECO:0007669"/>
    <property type="project" value="InterPro"/>
</dbReference>
<name>A0A1H7ATE6_9BACL</name>
<evidence type="ECO:0000259" key="5">
    <source>
        <dbReference type="PROSITE" id="PS50893"/>
    </source>
</evidence>
<keyword evidence="2" id="KW-0813">Transport</keyword>
<dbReference type="Proteomes" id="UP000199200">
    <property type="component" value="Unassembled WGS sequence"/>
</dbReference>
<dbReference type="PANTHER" id="PTHR43335">
    <property type="entry name" value="ABC TRANSPORTER, ATP-BINDING PROTEIN"/>
    <property type="match status" value="1"/>
</dbReference>
<evidence type="ECO:0000313" key="7">
    <source>
        <dbReference type="Proteomes" id="UP000199200"/>
    </source>
</evidence>
<evidence type="ECO:0000256" key="1">
    <source>
        <dbReference type="ARBA" id="ARBA00005417"/>
    </source>
</evidence>
<comment type="similarity">
    <text evidence="1">Belongs to the ABC transporter superfamily.</text>
</comment>
<dbReference type="Pfam" id="PF00005">
    <property type="entry name" value="ABC_tran"/>
    <property type="match status" value="1"/>
</dbReference>
<evidence type="ECO:0000256" key="3">
    <source>
        <dbReference type="ARBA" id="ARBA00022741"/>
    </source>
</evidence>
<keyword evidence="7" id="KW-1185">Reference proteome</keyword>
<evidence type="ECO:0000313" key="6">
    <source>
        <dbReference type="EMBL" id="SEJ68226.1"/>
    </source>
</evidence>
<protein>
    <submittedName>
        <fullName evidence="6">ABC-2 type transport system ATP-binding protein</fullName>
    </submittedName>
</protein>
<reference evidence="7" key="1">
    <citation type="submission" date="2016-10" db="EMBL/GenBank/DDBJ databases">
        <authorList>
            <person name="Varghese N."/>
            <person name="Submissions S."/>
        </authorList>
    </citation>
    <scope>NUCLEOTIDE SEQUENCE [LARGE SCALE GENOMIC DNA]</scope>
    <source>
        <strain evidence="7">CGMCC 1.6763</strain>
    </source>
</reference>
<evidence type="ECO:0000256" key="2">
    <source>
        <dbReference type="ARBA" id="ARBA00022448"/>
    </source>
</evidence>
<dbReference type="SMART" id="SM00382">
    <property type="entry name" value="AAA"/>
    <property type="match status" value="1"/>
</dbReference>
<dbReference type="InterPro" id="IPR027417">
    <property type="entry name" value="P-loop_NTPase"/>
</dbReference>
<organism evidence="6 7">
    <name type="scientific">Bhargavaea ginsengi</name>
    <dbReference type="NCBI Taxonomy" id="426757"/>
    <lineage>
        <taxon>Bacteria</taxon>
        <taxon>Bacillati</taxon>
        <taxon>Bacillota</taxon>
        <taxon>Bacilli</taxon>
        <taxon>Bacillales</taxon>
        <taxon>Caryophanaceae</taxon>
        <taxon>Bhargavaea</taxon>
    </lineage>
</organism>
<dbReference type="CDD" id="cd03230">
    <property type="entry name" value="ABC_DR_subfamily_A"/>
    <property type="match status" value="1"/>
</dbReference>
<dbReference type="STRING" id="426757.SAMN04488127_2473"/>
<feature type="domain" description="ABC transporter" evidence="5">
    <location>
        <begin position="8"/>
        <end position="232"/>
    </location>
</feature>
<dbReference type="Gene3D" id="3.40.50.300">
    <property type="entry name" value="P-loop containing nucleotide triphosphate hydrolases"/>
    <property type="match status" value="1"/>
</dbReference>
<dbReference type="InterPro" id="IPR003439">
    <property type="entry name" value="ABC_transporter-like_ATP-bd"/>
</dbReference>
<accession>A0A1H7ATE6</accession>
<sequence length="301" mass="33565">MKVNKMILSVENIGKSYGKQKVLHGVSFAIKKPCIVALVGPNGSGKSTLLNIIANLITPDVGAIEILGQTNRDYKVFQEFSYMQDNTVLYEYLTGYDHLQFIASVQKLRTDDIKAAAERIGTISYLDKKVSNYSLGMKQQLLLTMAILNKPKLLVMDEPLNGLDPTNAIKVRNLLLELVAEGTAILLSSHNLSEIDKVTSDVMFLKNGHLQQEDLKALEKVSYVLTVNHPENGEKILKEAGINILNRKGNRLTVTLSDSSINRIFRLLDDQGIAVRDWEKTVFGAEDRYRTLFGEPETAVK</sequence>
<dbReference type="SUPFAM" id="SSF52540">
    <property type="entry name" value="P-loop containing nucleoside triphosphate hydrolases"/>
    <property type="match status" value="1"/>
</dbReference>
<dbReference type="GO" id="GO:0005524">
    <property type="term" value="F:ATP binding"/>
    <property type="evidence" value="ECO:0007669"/>
    <property type="project" value="UniProtKB-KW"/>
</dbReference>
<gene>
    <name evidence="6" type="ORF">SAMN04488127_2473</name>
</gene>
<keyword evidence="3" id="KW-0547">Nucleotide-binding</keyword>
<evidence type="ECO:0000256" key="4">
    <source>
        <dbReference type="ARBA" id="ARBA00022840"/>
    </source>
</evidence>
<proteinExistence type="inferred from homology"/>
<dbReference type="EMBL" id="FNZF01000005">
    <property type="protein sequence ID" value="SEJ68226.1"/>
    <property type="molecule type" value="Genomic_DNA"/>
</dbReference>
<dbReference type="AlphaFoldDB" id="A0A1H7ATE6"/>
<dbReference type="PANTHER" id="PTHR43335:SF4">
    <property type="entry name" value="ABC TRANSPORTER, ATP-BINDING PROTEIN"/>
    <property type="match status" value="1"/>
</dbReference>